<dbReference type="OrthoDB" id="4379763at2759"/>
<gene>
    <name evidence="1" type="ORF">P170DRAFT_424303</name>
</gene>
<comment type="caution">
    <text evidence="1">The sequence shown here is derived from an EMBL/GenBank/DDBJ whole genome shotgun (WGS) entry which is preliminary data.</text>
</comment>
<dbReference type="Proteomes" id="UP000234275">
    <property type="component" value="Unassembled WGS sequence"/>
</dbReference>
<dbReference type="AlphaFoldDB" id="A0A2I2GL31"/>
<evidence type="ECO:0000313" key="1">
    <source>
        <dbReference type="EMBL" id="PLB53585.1"/>
    </source>
</evidence>
<accession>A0A2I2GL31</accession>
<dbReference type="GeneID" id="36555257"/>
<sequence length="156" mass="17934">MTEQRERIWDVSHLPKWWVWYVFIALPDAAKSFEDEMRQALEILDPKKPKGDGHSHNVYDDLKSVPNDRTGPYGLVVTVYIRPGSCTPADRKGRNKSAKLMRTKLLPNMPSTEPDFGISANTCIRRSSAILSLALERLLSDFFETQIQSRILKRPY</sequence>
<name>A0A2I2GL31_9EURO</name>
<dbReference type="RefSeq" id="XP_024708887.1">
    <property type="nucleotide sequence ID" value="XM_024847558.1"/>
</dbReference>
<keyword evidence="2" id="KW-1185">Reference proteome</keyword>
<proteinExistence type="predicted"/>
<protein>
    <submittedName>
        <fullName evidence="1">Uncharacterized protein</fullName>
    </submittedName>
</protein>
<organism evidence="1 2">
    <name type="scientific">Aspergillus steynii IBT 23096</name>
    <dbReference type="NCBI Taxonomy" id="1392250"/>
    <lineage>
        <taxon>Eukaryota</taxon>
        <taxon>Fungi</taxon>
        <taxon>Dikarya</taxon>
        <taxon>Ascomycota</taxon>
        <taxon>Pezizomycotina</taxon>
        <taxon>Eurotiomycetes</taxon>
        <taxon>Eurotiomycetidae</taxon>
        <taxon>Eurotiales</taxon>
        <taxon>Aspergillaceae</taxon>
        <taxon>Aspergillus</taxon>
        <taxon>Aspergillus subgen. Circumdati</taxon>
    </lineage>
</organism>
<evidence type="ECO:0000313" key="2">
    <source>
        <dbReference type="Proteomes" id="UP000234275"/>
    </source>
</evidence>
<dbReference type="EMBL" id="MSFO01000002">
    <property type="protein sequence ID" value="PLB53585.1"/>
    <property type="molecule type" value="Genomic_DNA"/>
</dbReference>
<reference evidence="1 2" key="1">
    <citation type="submission" date="2016-12" db="EMBL/GenBank/DDBJ databases">
        <title>The genomes of Aspergillus section Nigri reveals drivers in fungal speciation.</title>
        <authorList>
            <consortium name="DOE Joint Genome Institute"/>
            <person name="Vesth T.C."/>
            <person name="Nybo J."/>
            <person name="Theobald S."/>
            <person name="Brandl J."/>
            <person name="Frisvad J.C."/>
            <person name="Nielsen K.F."/>
            <person name="Lyhne E.K."/>
            <person name="Kogle M.E."/>
            <person name="Kuo A."/>
            <person name="Riley R."/>
            <person name="Clum A."/>
            <person name="Nolan M."/>
            <person name="Lipzen A."/>
            <person name="Salamov A."/>
            <person name="Henrissat B."/>
            <person name="Wiebenga A."/>
            <person name="De Vries R.P."/>
            <person name="Grigoriev I.V."/>
            <person name="Mortensen U.H."/>
            <person name="Andersen M.R."/>
            <person name="Baker S.E."/>
        </authorList>
    </citation>
    <scope>NUCLEOTIDE SEQUENCE [LARGE SCALE GENOMIC DNA]</scope>
    <source>
        <strain evidence="1 2">IBT 23096</strain>
    </source>
</reference>
<dbReference type="VEuPathDB" id="FungiDB:P170DRAFT_424303"/>